<sequence>MKKILLILCMLVLFLTACGSDQAEVESEEFNLETDFQSEYCDLTMDSHPIVEVEDGYYIIVGYYIYYVDKETMEYTPLCNKPNCLHQEETDQTKVMDCNAMVRLNISLHTSLNYYNQHLYIAAVELLIDENGMPETKYVMDKISLDGGEREIVHEFENPVDTAIVHRGYIYYSSSFSQIGSNEKTGVYRVPIEGGEEELLYSAENDNQISYLRIIGTNLSFTEYDEEQGDSVCWYNLVDGEVKKTSFGDGIDVVADRVANGRVYYRTMKEYKDYNTWSTNLDGNDEKKESFVSQHQDDDYYYETNPEDKTQTVYDWKTQKKVTEFSQLGGGDSFFAGKGKLFWYVLNDRGGIKVSYIDREDIAKGNTAVKVLMDFSKSETRPGIVIE</sequence>
<protein>
    <recommendedName>
        <fullName evidence="4">DUF5050 domain-containing protein</fullName>
    </recommendedName>
</protein>
<dbReference type="AlphaFoldDB" id="A0A9D1EFC9"/>
<evidence type="ECO:0000256" key="1">
    <source>
        <dbReference type="SAM" id="SignalP"/>
    </source>
</evidence>
<gene>
    <name evidence="2" type="ORF">IAC96_10255</name>
</gene>
<evidence type="ECO:0008006" key="4">
    <source>
        <dbReference type="Google" id="ProtNLM"/>
    </source>
</evidence>
<feature type="chain" id="PRO_5039548149" description="DUF5050 domain-containing protein" evidence="1">
    <location>
        <begin position="24"/>
        <end position="387"/>
    </location>
</feature>
<comment type="caution">
    <text evidence="2">The sequence shown here is derived from an EMBL/GenBank/DDBJ whole genome shotgun (WGS) entry which is preliminary data.</text>
</comment>
<reference evidence="2" key="1">
    <citation type="submission" date="2020-10" db="EMBL/GenBank/DDBJ databases">
        <authorList>
            <person name="Gilroy R."/>
        </authorList>
    </citation>
    <scope>NUCLEOTIDE SEQUENCE</scope>
    <source>
        <strain evidence="2">ChiW13-3771</strain>
    </source>
</reference>
<reference evidence="2" key="2">
    <citation type="journal article" date="2021" name="PeerJ">
        <title>Extensive microbial diversity within the chicken gut microbiome revealed by metagenomics and culture.</title>
        <authorList>
            <person name="Gilroy R."/>
            <person name="Ravi A."/>
            <person name="Getino M."/>
            <person name="Pursley I."/>
            <person name="Horton D.L."/>
            <person name="Alikhan N.F."/>
            <person name="Baker D."/>
            <person name="Gharbi K."/>
            <person name="Hall N."/>
            <person name="Watson M."/>
            <person name="Adriaenssens E.M."/>
            <person name="Foster-Nyarko E."/>
            <person name="Jarju S."/>
            <person name="Secka A."/>
            <person name="Antonio M."/>
            <person name="Oren A."/>
            <person name="Chaudhuri R.R."/>
            <person name="La Ragione R."/>
            <person name="Hildebrand F."/>
            <person name="Pallen M.J."/>
        </authorList>
    </citation>
    <scope>NUCLEOTIDE SEQUENCE</scope>
    <source>
        <strain evidence="2">ChiW13-3771</strain>
    </source>
</reference>
<keyword evidence="1" id="KW-0732">Signal</keyword>
<name>A0A9D1EFC9_9FIRM</name>
<evidence type="ECO:0000313" key="2">
    <source>
        <dbReference type="EMBL" id="HIR89322.1"/>
    </source>
</evidence>
<dbReference type="SUPFAM" id="SSF69304">
    <property type="entry name" value="Tricorn protease N-terminal domain"/>
    <property type="match status" value="1"/>
</dbReference>
<dbReference type="PROSITE" id="PS51257">
    <property type="entry name" value="PROKAR_LIPOPROTEIN"/>
    <property type="match status" value="1"/>
</dbReference>
<accession>A0A9D1EFC9</accession>
<feature type="signal peptide" evidence="1">
    <location>
        <begin position="1"/>
        <end position="23"/>
    </location>
</feature>
<dbReference type="EMBL" id="DVHN01000132">
    <property type="protein sequence ID" value="HIR89322.1"/>
    <property type="molecule type" value="Genomic_DNA"/>
</dbReference>
<proteinExistence type="predicted"/>
<organism evidence="2 3">
    <name type="scientific">Candidatus Fimimorpha faecalis</name>
    <dbReference type="NCBI Taxonomy" id="2840824"/>
    <lineage>
        <taxon>Bacteria</taxon>
        <taxon>Bacillati</taxon>
        <taxon>Bacillota</taxon>
        <taxon>Clostridia</taxon>
        <taxon>Eubacteriales</taxon>
        <taxon>Candidatus Fimimorpha</taxon>
    </lineage>
</organism>
<evidence type="ECO:0000313" key="3">
    <source>
        <dbReference type="Proteomes" id="UP000824201"/>
    </source>
</evidence>
<dbReference type="Proteomes" id="UP000824201">
    <property type="component" value="Unassembled WGS sequence"/>
</dbReference>